<dbReference type="Gene3D" id="2.40.70.10">
    <property type="entry name" value="Acid Proteases"/>
    <property type="match status" value="2"/>
</dbReference>
<dbReference type="EMBL" id="CDHN01000003">
    <property type="protein sequence ID" value="CEJ91203.1"/>
    <property type="molecule type" value="Genomic_DNA"/>
</dbReference>
<dbReference type="InterPro" id="IPR034164">
    <property type="entry name" value="Pepsin-like_dom"/>
</dbReference>
<accession>A0A0A1TKQ9</accession>
<dbReference type="PRINTS" id="PR00792">
    <property type="entry name" value="PEPSIN"/>
</dbReference>
<dbReference type="CDD" id="cd05471">
    <property type="entry name" value="pepsin_like"/>
    <property type="match status" value="1"/>
</dbReference>
<name>A0A0A1TKQ9_9HYPO</name>
<dbReference type="PANTHER" id="PTHR47966:SF51">
    <property type="entry name" value="BETA-SITE APP-CLEAVING ENZYME, ISOFORM A-RELATED"/>
    <property type="match status" value="1"/>
</dbReference>
<dbReference type="SUPFAM" id="SSF50630">
    <property type="entry name" value="Acid proteases"/>
    <property type="match status" value="1"/>
</dbReference>
<evidence type="ECO:0000313" key="5">
    <source>
        <dbReference type="EMBL" id="CEJ91203.1"/>
    </source>
</evidence>
<organism evidence="5 6">
    <name type="scientific">[Torrubiella] hemipterigena</name>
    <dbReference type="NCBI Taxonomy" id="1531966"/>
    <lineage>
        <taxon>Eukaryota</taxon>
        <taxon>Fungi</taxon>
        <taxon>Dikarya</taxon>
        <taxon>Ascomycota</taxon>
        <taxon>Pezizomycotina</taxon>
        <taxon>Sordariomycetes</taxon>
        <taxon>Hypocreomycetidae</taxon>
        <taxon>Hypocreales</taxon>
        <taxon>Clavicipitaceae</taxon>
        <taxon>Clavicipitaceae incertae sedis</taxon>
        <taxon>'Torrubiella' clade</taxon>
    </lineage>
</organism>
<evidence type="ECO:0000256" key="1">
    <source>
        <dbReference type="ARBA" id="ARBA00007447"/>
    </source>
</evidence>
<dbReference type="STRING" id="1531966.A0A0A1TKQ9"/>
<dbReference type="GO" id="GO:0000324">
    <property type="term" value="C:fungal-type vacuole"/>
    <property type="evidence" value="ECO:0007669"/>
    <property type="project" value="TreeGrafter"/>
</dbReference>
<dbReference type="GO" id="GO:0006508">
    <property type="term" value="P:proteolysis"/>
    <property type="evidence" value="ECO:0007669"/>
    <property type="project" value="InterPro"/>
</dbReference>
<gene>
    <name evidence="5" type="ORF">VHEMI06931</name>
</gene>
<dbReference type="HOGENOM" id="CLU_013253_1_0_1"/>
<dbReference type="PANTHER" id="PTHR47966">
    <property type="entry name" value="BETA-SITE APP-CLEAVING ENZYME, ISOFORM A-RELATED"/>
    <property type="match status" value="1"/>
</dbReference>
<feature type="chain" id="PRO_5001990120" description="Peptidase A1 domain-containing protein" evidence="3">
    <location>
        <begin position="21"/>
        <end position="404"/>
    </location>
</feature>
<feature type="signal peptide" evidence="3">
    <location>
        <begin position="1"/>
        <end position="20"/>
    </location>
</feature>
<keyword evidence="3" id="KW-0732">Signal</keyword>
<dbReference type="Proteomes" id="UP000039046">
    <property type="component" value="Unassembled WGS sequence"/>
</dbReference>
<feature type="active site" evidence="2">
    <location>
        <position position="87"/>
    </location>
</feature>
<dbReference type="GO" id="GO:0004190">
    <property type="term" value="F:aspartic-type endopeptidase activity"/>
    <property type="evidence" value="ECO:0007669"/>
    <property type="project" value="InterPro"/>
</dbReference>
<dbReference type="InterPro" id="IPR021109">
    <property type="entry name" value="Peptidase_aspartic_dom_sf"/>
</dbReference>
<feature type="active site" evidence="2">
    <location>
        <position position="279"/>
    </location>
</feature>
<sequence length="404" mass="43248">MKTFAGASAVLVFCAALADAAVTIPIYKRDVPLPSPEQVGRRLAASAKTGSVVSVPAQDWIKHTADLQWYTKLKVGTPPQEFNIILDTGSYDMFIASKDCKSCGKAARFDPTKSKTFGAEPGIPQSFGYDTGVDTSSLLQKDASVSGIIVNDTIGVANLSVPAQQFLLCDEYPDFMQDVPMDGVMGMGPMRVSGLPSQLSWFWQLYSYEQIKDPVVSFYYPPGRATGAEATFGGTNPARYTGKFTQVYTGGAGQWEVPLSGLSLNGKTFQIPSATTVLDTGTPFFTADANTTKAIYASISSKIKPLDDGGSWGAPCDIIDSLAVDMTFKLGSKKYTFDATVPKEAFNLGPYEGQPGMCQAVFSSLSHGSNSKHSVFILGAPLLSRYYTTWDGLNNSIGFATLVL</sequence>
<reference evidence="5 6" key="1">
    <citation type="journal article" date="2015" name="Genome Announc.">
        <title>Draft Genome Sequence and Gene Annotation of the Entomopathogenic Fungus Verticillium hemipterigenum.</title>
        <authorList>
            <person name="Horn F."/>
            <person name="Habel A."/>
            <person name="Scharf D.H."/>
            <person name="Dworschak J."/>
            <person name="Brakhage A.A."/>
            <person name="Guthke R."/>
            <person name="Hertweck C."/>
            <person name="Linde J."/>
        </authorList>
    </citation>
    <scope>NUCLEOTIDE SEQUENCE [LARGE SCALE GENOMIC DNA]</scope>
</reference>
<evidence type="ECO:0000259" key="4">
    <source>
        <dbReference type="PROSITE" id="PS51767"/>
    </source>
</evidence>
<evidence type="ECO:0000313" key="6">
    <source>
        <dbReference type="Proteomes" id="UP000039046"/>
    </source>
</evidence>
<dbReference type="InterPro" id="IPR001461">
    <property type="entry name" value="Aspartic_peptidase_A1"/>
</dbReference>
<comment type="similarity">
    <text evidence="1">Belongs to the peptidase A1 family.</text>
</comment>
<feature type="domain" description="Peptidase A1" evidence="4">
    <location>
        <begin position="69"/>
        <end position="400"/>
    </location>
</feature>
<dbReference type="AlphaFoldDB" id="A0A0A1TKQ9"/>
<dbReference type="Pfam" id="PF00026">
    <property type="entry name" value="Asp"/>
    <property type="match status" value="1"/>
</dbReference>
<proteinExistence type="inferred from homology"/>
<keyword evidence="6" id="KW-1185">Reference proteome</keyword>
<protein>
    <recommendedName>
        <fullName evidence="4">Peptidase A1 domain-containing protein</fullName>
    </recommendedName>
</protein>
<dbReference type="MEROPS" id="A01.020"/>
<dbReference type="InterPro" id="IPR033121">
    <property type="entry name" value="PEPTIDASE_A1"/>
</dbReference>
<evidence type="ECO:0000256" key="3">
    <source>
        <dbReference type="SAM" id="SignalP"/>
    </source>
</evidence>
<evidence type="ECO:0000256" key="2">
    <source>
        <dbReference type="PIRSR" id="PIRSR601461-1"/>
    </source>
</evidence>
<dbReference type="OrthoDB" id="771136at2759"/>
<dbReference type="PROSITE" id="PS51767">
    <property type="entry name" value="PEPTIDASE_A1"/>
    <property type="match status" value="1"/>
</dbReference>